<proteinExistence type="predicted"/>
<reference evidence="1 2" key="1">
    <citation type="submission" date="2014-05" db="EMBL/GenBank/DDBJ databases">
        <title>Draft Genome Sequence of Kitasatospora cheerisanensis KCTC 2395.</title>
        <authorList>
            <person name="Nam D.H."/>
        </authorList>
    </citation>
    <scope>NUCLEOTIDE SEQUENCE [LARGE SCALE GENOMIC DNA]</scope>
    <source>
        <strain evidence="1 2">KCTC 2395</strain>
    </source>
</reference>
<dbReference type="Proteomes" id="UP000027178">
    <property type="component" value="Unassembled WGS sequence"/>
</dbReference>
<dbReference type="AlphaFoldDB" id="A0A066Z130"/>
<gene>
    <name evidence="1" type="ORF">KCH_23600</name>
</gene>
<name>A0A066Z130_9ACTN</name>
<evidence type="ECO:0000313" key="2">
    <source>
        <dbReference type="Proteomes" id="UP000027178"/>
    </source>
</evidence>
<evidence type="ECO:0000313" key="1">
    <source>
        <dbReference type="EMBL" id="KDN85959.1"/>
    </source>
</evidence>
<sequence length="37" mass="4060">MQVHDAIDILDHFVNEFGLETLVLEAASNVDTQGNFG</sequence>
<organism evidence="1 2">
    <name type="scientific">Kitasatospora cheerisanensis KCTC 2395</name>
    <dbReference type="NCBI Taxonomy" id="1348663"/>
    <lineage>
        <taxon>Bacteria</taxon>
        <taxon>Bacillati</taxon>
        <taxon>Actinomycetota</taxon>
        <taxon>Actinomycetes</taxon>
        <taxon>Kitasatosporales</taxon>
        <taxon>Streptomycetaceae</taxon>
        <taxon>Kitasatospora</taxon>
    </lineage>
</organism>
<keyword evidence="2" id="KW-1185">Reference proteome</keyword>
<dbReference type="EMBL" id="JNBY01000074">
    <property type="protein sequence ID" value="KDN85959.1"/>
    <property type="molecule type" value="Genomic_DNA"/>
</dbReference>
<protein>
    <submittedName>
        <fullName evidence="1">Uncharacterized protein</fullName>
    </submittedName>
</protein>
<comment type="caution">
    <text evidence="1">The sequence shown here is derived from an EMBL/GenBank/DDBJ whole genome shotgun (WGS) entry which is preliminary data.</text>
</comment>
<dbReference type="HOGENOM" id="CLU_3344657_0_0_11"/>
<accession>A0A066Z130</accession>